<dbReference type="PROSITE" id="PS00330">
    <property type="entry name" value="HEMOLYSIN_CALCIUM"/>
    <property type="match status" value="1"/>
</dbReference>
<dbReference type="Gene3D" id="2.150.10.10">
    <property type="entry name" value="Serralysin-like metalloprotease, C-terminal"/>
    <property type="match status" value="2"/>
</dbReference>
<dbReference type="InterPro" id="IPR013517">
    <property type="entry name" value="FG-GAP"/>
</dbReference>
<dbReference type="Pfam" id="PF00353">
    <property type="entry name" value="HemolysinCabind"/>
    <property type="match status" value="2"/>
</dbReference>
<gene>
    <name evidence="1" type="ORF">EV668_2905</name>
</gene>
<dbReference type="SUPFAM" id="SSF51120">
    <property type="entry name" value="beta-Roll"/>
    <property type="match status" value="2"/>
</dbReference>
<name>A0A4R7C110_9HYPH</name>
<comment type="caution">
    <text evidence="1">The sequence shown here is derived from an EMBL/GenBank/DDBJ whole genome shotgun (WGS) entry which is preliminary data.</text>
</comment>
<dbReference type="AlphaFoldDB" id="A0A4R7C110"/>
<dbReference type="InterPro" id="IPR018511">
    <property type="entry name" value="Hemolysin-typ_Ca-bd_CS"/>
</dbReference>
<dbReference type="PRINTS" id="PR00313">
    <property type="entry name" value="CABNDNGRPT"/>
</dbReference>
<dbReference type="Pfam" id="PF01839">
    <property type="entry name" value="FG-GAP"/>
    <property type="match status" value="1"/>
</dbReference>
<evidence type="ECO:0000313" key="1">
    <source>
        <dbReference type="EMBL" id="TDR90066.1"/>
    </source>
</evidence>
<organism evidence="1 2">
    <name type="scientific">Enterovirga rhinocerotis</name>
    <dbReference type="NCBI Taxonomy" id="1339210"/>
    <lineage>
        <taxon>Bacteria</taxon>
        <taxon>Pseudomonadati</taxon>
        <taxon>Pseudomonadota</taxon>
        <taxon>Alphaproteobacteria</taxon>
        <taxon>Hyphomicrobiales</taxon>
        <taxon>Methylobacteriaceae</taxon>
        <taxon>Enterovirga</taxon>
    </lineage>
</organism>
<proteinExistence type="predicted"/>
<keyword evidence="2" id="KW-1185">Reference proteome</keyword>
<dbReference type="GO" id="GO:0005509">
    <property type="term" value="F:calcium ion binding"/>
    <property type="evidence" value="ECO:0007669"/>
    <property type="project" value="InterPro"/>
</dbReference>
<dbReference type="InterPro" id="IPR011049">
    <property type="entry name" value="Serralysin-like_metalloprot_C"/>
</dbReference>
<sequence length="292" mass="30285">MVGGVGNDTYFVDSARDQVIETARGGTDRVSTTVSYTLAAGSEIEHFDVDGAASTTAIDLTGNEFAQTIVGNAGNNKIDGKGGADIMRGLGGDDAYYVDSARDQVLESVGGGHDRVSTTTSYVLTAGSEIEHFAIYGAASTTAINLTGNGFAQTIIGNNGDNKIDGKAGADILRGLGGRDILTGGTGADTFLFTALSDSTVDGAGRDLIQDFYRSHGDRIDLRPLDANSQVAGNQAFSFIGTKAFSHQAGELRATVSGGYTVVSGDVNGDGRADFAISLRNHINLRADDFYL</sequence>
<accession>A0A4R7C110</accession>
<reference evidence="1 2" key="1">
    <citation type="submission" date="2019-03" db="EMBL/GenBank/DDBJ databases">
        <title>Genomic Encyclopedia of Type Strains, Phase IV (KMG-IV): sequencing the most valuable type-strain genomes for metagenomic binning, comparative biology and taxonomic classification.</title>
        <authorList>
            <person name="Goeker M."/>
        </authorList>
    </citation>
    <scope>NUCLEOTIDE SEQUENCE [LARGE SCALE GENOMIC DNA]</scope>
    <source>
        <strain evidence="1 2">DSM 25903</strain>
    </source>
</reference>
<protein>
    <submittedName>
        <fullName evidence="1">Putative secreted protein (Type I secretion substrate)</fullName>
    </submittedName>
</protein>
<dbReference type="InterPro" id="IPR001343">
    <property type="entry name" value="Hemolysn_Ca-bd"/>
</dbReference>
<dbReference type="EMBL" id="SNZR01000013">
    <property type="protein sequence ID" value="TDR90066.1"/>
    <property type="molecule type" value="Genomic_DNA"/>
</dbReference>
<dbReference type="Proteomes" id="UP000295122">
    <property type="component" value="Unassembled WGS sequence"/>
</dbReference>
<evidence type="ECO:0000313" key="2">
    <source>
        <dbReference type="Proteomes" id="UP000295122"/>
    </source>
</evidence>